<feature type="binding site" evidence="6">
    <location>
        <position position="107"/>
    </location>
    <ligand>
        <name>Mg(2+)</name>
        <dbReference type="ChEBI" id="CHEBI:18420"/>
    </ligand>
</feature>
<dbReference type="Gene3D" id="3.40.50.1010">
    <property type="entry name" value="5'-nuclease"/>
    <property type="match status" value="1"/>
</dbReference>
<proteinExistence type="inferred from homology"/>
<dbReference type="SUPFAM" id="SSF88723">
    <property type="entry name" value="PIN domain-like"/>
    <property type="match status" value="1"/>
</dbReference>
<dbReference type="EC" id="3.1.-.-" evidence="6"/>
<dbReference type="GO" id="GO:0000287">
    <property type="term" value="F:magnesium ion binding"/>
    <property type="evidence" value="ECO:0007669"/>
    <property type="project" value="UniProtKB-UniRule"/>
</dbReference>
<evidence type="ECO:0000256" key="6">
    <source>
        <dbReference type="HAMAP-Rule" id="MF_00265"/>
    </source>
</evidence>
<evidence type="ECO:0000256" key="5">
    <source>
        <dbReference type="ARBA" id="ARBA00022842"/>
    </source>
</evidence>
<feature type="binding site" evidence="6">
    <location>
        <position position="8"/>
    </location>
    <ligand>
        <name>Mg(2+)</name>
        <dbReference type="ChEBI" id="CHEBI:18420"/>
    </ligand>
</feature>
<evidence type="ECO:0000313" key="9">
    <source>
        <dbReference type="Proteomes" id="UP000037773"/>
    </source>
</evidence>
<keyword evidence="9" id="KW-1185">Reference proteome</keyword>
<accession>A0A0M8QPW9</accession>
<dbReference type="GO" id="GO:0004540">
    <property type="term" value="F:RNA nuclease activity"/>
    <property type="evidence" value="ECO:0007669"/>
    <property type="project" value="InterPro"/>
</dbReference>
<evidence type="ECO:0000256" key="3">
    <source>
        <dbReference type="ARBA" id="ARBA00022723"/>
    </source>
</evidence>
<organism evidence="8 9">
    <name type="scientific">Streptomyces caelestis</name>
    <dbReference type="NCBI Taxonomy" id="36816"/>
    <lineage>
        <taxon>Bacteria</taxon>
        <taxon>Bacillati</taxon>
        <taxon>Actinomycetota</taxon>
        <taxon>Actinomycetes</taxon>
        <taxon>Kitasatosporales</taxon>
        <taxon>Streptomycetaceae</taxon>
        <taxon>Streptomyces</taxon>
    </lineage>
</organism>
<dbReference type="InterPro" id="IPR022907">
    <property type="entry name" value="VapC_family"/>
</dbReference>
<gene>
    <name evidence="6" type="primary">vapC</name>
    <name evidence="8" type="ORF">ADK41_16695</name>
</gene>
<keyword evidence="4 6" id="KW-0378">Hydrolase</keyword>
<evidence type="ECO:0000256" key="2">
    <source>
        <dbReference type="ARBA" id="ARBA00022722"/>
    </source>
</evidence>
<keyword evidence="2 6" id="KW-0540">Nuclease</keyword>
<comment type="cofactor">
    <cofactor evidence="6">
        <name>Mg(2+)</name>
        <dbReference type="ChEBI" id="CHEBI:18420"/>
    </cofactor>
</comment>
<dbReference type="HAMAP" id="MF_00265">
    <property type="entry name" value="VapC_Nob1"/>
    <property type="match status" value="1"/>
</dbReference>
<feature type="domain" description="PIN" evidence="7">
    <location>
        <begin position="7"/>
        <end position="130"/>
    </location>
</feature>
<keyword evidence="3 6" id="KW-0479">Metal-binding</keyword>
<reference evidence="8 9" key="1">
    <citation type="submission" date="2015-07" db="EMBL/GenBank/DDBJ databases">
        <authorList>
            <person name="Noorani M."/>
        </authorList>
    </citation>
    <scope>NUCLEOTIDE SEQUENCE [LARGE SCALE GENOMIC DNA]</scope>
    <source>
        <strain evidence="8 9">NRRL B-24567</strain>
    </source>
</reference>
<dbReference type="EMBL" id="LGCN01000192">
    <property type="protein sequence ID" value="KOT38053.1"/>
    <property type="molecule type" value="Genomic_DNA"/>
</dbReference>
<comment type="function">
    <text evidence="6">Toxic component of a toxin-antitoxin (TA) system. An RNase.</text>
</comment>
<dbReference type="Pfam" id="PF01850">
    <property type="entry name" value="PIN"/>
    <property type="match status" value="1"/>
</dbReference>
<protein>
    <recommendedName>
        <fullName evidence="6">Ribonuclease VapC</fullName>
        <shortName evidence="6">RNase VapC</shortName>
        <ecNumber evidence="6">3.1.-.-</ecNumber>
    </recommendedName>
    <alternativeName>
        <fullName evidence="6">Toxin VapC</fullName>
    </alternativeName>
</protein>
<dbReference type="InterPro" id="IPR002716">
    <property type="entry name" value="PIN_dom"/>
</dbReference>
<name>A0A0M8QPW9_9ACTN</name>
<dbReference type="Proteomes" id="UP000037773">
    <property type="component" value="Unassembled WGS sequence"/>
</dbReference>
<dbReference type="GO" id="GO:0016787">
    <property type="term" value="F:hydrolase activity"/>
    <property type="evidence" value="ECO:0007669"/>
    <property type="project" value="UniProtKB-KW"/>
</dbReference>
<keyword evidence="5 6" id="KW-0460">Magnesium</keyword>
<comment type="similarity">
    <text evidence="6">Belongs to the PINc/VapC protein family.</text>
</comment>
<keyword evidence="1 6" id="KW-1277">Toxin-antitoxin system</keyword>
<dbReference type="InterPro" id="IPR029060">
    <property type="entry name" value="PIN-like_dom_sf"/>
</dbReference>
<dbReference type="RefSeq" id="WP_030836459.1">
    <property type="nucleotide sequence ID" value="NZ_JBFBKA010000048.1"/>
</dbReference>
<dbReference type="GO" id="GO:0090729">
    <property type="term" value="F:toxin activity"/>
    <property type="evidence" value="ECO:0007669"/>
    <property type="project" value="UniProtKB-KW"/>
</dbReference>
<evidence type="ECO:0000313" key="8">
    <source>
        <dbReference type="EMBL" id="KOT38053.1"/>
    </source>
</evidence>
<evidence type="ECO:0000259" key="7">
    <source>
        <dbReference type="Pfam" id="PF01850"/>
    </source>
</evidence>
<dbReference type="AlphaFoldDB" id="A0A0M8QPW9"/>
<keyword evidence="6" id="KW-0800">Toxin</keyword>
<comment type="caution">
    <text evidence="8">The sequence shown here is derived from an EMBL/GenBank/DDBJ whole genome shotgun (WGS) entry which is preliminary data.</text>
</comment>
<evidence type="ECO:0000256" key="4">
    <source>
        <dbReference type="ARBA" id="ARBA00022801"/>
    </source>
</evidence>
<evidence type="ECO:0000256" key="1">
    <source>
        <dbReference type="ARBA" id="ARBA00022649"/>
    </source>
</evidence>
<dbReference type="OrthoDB" id="5184258at2"/>
<dbReference type="PATRIC" id="fig|36816.3.peg.3617"/>
<sequence>MSVIAIADTNALYRLLDPKLSGHEAHRNALASISHLVISPMVLAELDYLIATRAGAEKAVVAARFVERNVATRRFEVPPLSAHLSSAIAVAEGYKDADGGKGVGLTDAMNVALAAAYHTNAIFTSDLHFRMIRPLTGHRAFRLLPDDL</sequence>